<feature type="compositionally biased region" description="Basic and acidic residues" evidence="1">
    <location>
        <begin position="689"/>
        <end position="703"/>
    </location>
</feature>
<dbReference type="AlphaFoldDB" id="A0A433U009"/>
<feature type="region of interest" description="Disordered" evidence="1">
    <location>
        <begin position="442"/>
        <end position="497"/>
    </location>
</feature>
<feature type="compositionally biased region" description="Basic and acidic residues" evidence="1">
    <location>
        <begin position="810"/>
        <end position="819"/>
    </location>
</feature>
<feature type="region of interest" description="Disordered" evidence="1">
    <location>
        <begin position="343"/>
        <end position="362"/>
    </location>
</feature>
<proteinExistence type="predicted"/>
<feature type="compositionally biased region" description="Polar residues" evidence="1">
    <location>
        <begin position="791"/>
        <end position="802"/>
    </location>
</feature>
<dbReference type="Proteomes" id="UP000271974">
    <property type="component" value="Unassembled WGS sequence"/>
</dbReference>
<feature type="compositionally biased region" description="Basic and acidic residues" evidence="1">
    <location>
        <begin position="22"/>
        <end position="35"/>
    </location>
</feature>
<sequence length="1121" mass="123563">MSSSNPVGENPDRSCLVPIPHSLRDPKSTVSEKIEGSSLGIPSRKLTVATTSLRPDSFDNRRPLSPLLSRSPVSTPNGNPESRKNWSTDTSRQGDRPSAVSATGTDVTSGGCVSPPENLHANKWAQIIIRARQRQVQGETTGSGFPTCPTEPACVDLKQELPSAAVLASDFKMPPSRLVEMWFSKKRPRKTESGIPGDGGAGSSTGPNGSADRNAVQETTQHKNSSIIKSSGGKDKKPALSMGKVLAKKDEKETGEDLEFKRQCKLELEMRLSECGFGIHAPAKERQTKERKAREAKRHRNTVLDAASQTDLQFEAQGLDLTSNTTTNVIDGSIPSGMNGANVASGSGIGSNGDRPSNSNYTEKVLDNQSSALKARSLPENFHTQVGKTSPSYADSAGRFSLVSLKPEQTEAEFHPPARRTRSLLDSFRDVACKALWRRPQRTSKANVPSLASSSDLTTNSNASNAGGAEGECSNFNSNGVDSKSSPKKGAEESKASVLNQDKVVHGNVLRSVVFYQNRFIVMHHSKSNTKKTNSPEKTQNLEKISTENVSPCAGKDVNPENGSSVSEGNNSTENPCSSKDQSFGNKCDNEAPSCKNRLQSSQSYSGVGTAGQPLLSLAGAVDTRSCLVVDVSPTHCLKSESDMELELYYNRVQDLNLEHGRLRSPIGARSEYQSGHVDDVDFAKDRKVSSHKDCAQKSDGIESHQSNTDKSPQEQKEDSCEASACVSVGPKGNPRSPSYDGNLGKTNQPPVKGKERRSKSSSSYHDKEDGFIELEGSGRTSSSRSRSRKNPQGQNENTKQGHNSRHRERYIPRTDKRVSDYKLAESGISNEFFNEIIPARDKQQTLPSENTILKQDHEIVENSRRHGRSTKNKQDYEIAENSRRHGRSTKRSCTKSLDRNALPEGAMESKHKDWREAGEAVEADVVKAGCSSDALRHHKQVHQSGKKSDHILNEETNDHQKYRDCSHGNQEQHYPGSSHGNIDRHSFSDYFHPNQDRRTKRETTRPRKDRAKSPLFVDDAKNPEDFCEITHVSRRDNKNVQFQDDELYISEASPRGVSPRQKYSHQRQEFKLRNILTNAKNVNLRNKPTTTIRSRITRGLGIKGQLHPNTQQTSRKVWKL</sequence>
<accession>A0A433U009</accession>
<feature type="compositionally biased region" description="Low complexity" evidence="1">
    <location>
        <begin position="63"/>
        <end position="72"/>
    </location>
</feature>
<feature type="region of interest" description="Disordered" evidence="1">
    <location>
        <begin position="183"/>
        <end position="241"/>
    </location>
</feature>
<feature type="region of interest" description="Disordered" evidence="1">
    <location>
        <begin position="1"/>
        <end position="117"/>
    </location>
</feature>
<feature type="compositionally biased region" description="Low complexity" evidence="1">
    <location>
        <begin position="561"/>
        <end position="575"/>
    </location>
</feature>
<name>A0A433U009_ELYCH</name>
<feature type="region of interest" description="Disordered" evidence="1">
    <location>
        <begin position="857"/>
        <end position="911"/>
    </location>
</feature>
<keyword evidence="3" id="KW-1185">Reference proteome</keyword>
<comment type="caution">
    <text evidence="2">The sequence shown here is derived from an EMBL/GenBank/DDBJ whole genome shotgun (WGS) entry which is preliminary data.</text>
</comment>
<feature type="compositionally biased region" description="Basic and acidic residues" evidence="1">
    <location>
        <begin position="995"/>
        <end position="1007"/>
    </location>
</feature>
<feature type="compositionally biased region" description="Polar residues" evidence="1">
    <location>
        <begin position="474"/>
        <end position="484"/>
    </location>
</feature>
<dbReference type="OrthoDB" id="10668738at2759"/>
<feature type="region of interest" description="Disordered" evidence="1">
    <location>
        <begin position="527"/>
        <end position="584"/>
    </location>
</feature>
<dbReference type="EMBL" id="RQTK01000118">
    <property type="protein sequence ID" value="RUS87156.1"/>
    <property type="molecule type" value="Genomic_DNA"/>
</dbReference>
<feature type="compositionally biased region" description="Polar residues" evidence="1">
    <location>
        <begin position="531"/>
        <end position="550"/>
    </location>
</feature>
<feature type="region of interest" description="Disordered" evidence="1">
    <location>
        <begin position="962"/>
        <end position="1013"/>
    </location>
</feature>
<organism evidence="2 3">
    <name type="scientific">Elysia chlorotica</name>
    <name type="common">Eastern emerald elysia</name>
    <name type="synonym">Sea slug</name>
    <dbReference type="NCBI Taxonomy" id="188477"/>
    <lineage>
        <taxon>Eukaryota</taxon>
        <taxon>Metazoa</taxon>
        <taxon>Spiralia</taxon>
        <taxon>Lophotrochozoa</taxon>
        <taxon>Mollusca</taxon>
        <taxon>Gastropoda</taxon>
        <taxon>Heterobranchia</taxon>
        <taxon>Euthyneura</taxon>
        <taxon>Panpulmonata</taxon>
        <taxon>Sacoglossa</taxon>
        <taxon>Placobranchoidea</taxon>
        <taxon>Plakobranchidae</taxon>
        <taxon>Elysia</taxon>
    </lineage>
</organism>
<feature type="compositionally biased region" description="Basic and acidic residues" evidence="1">
    <location>
        <begin position="873"/>
        <end position="884"/>
    </location>
</feature>
<feature type="region of interest" description="Disordered" evidence="1">
    <location>
        <begin position="591"/>
        <end position="610"/>
    </location>
</feature>
<evidence type="ECO:0000313" key="3">
    <source>
        <dbReference type="Proteomes" id="UP000271974"/>
    </source>
</evidence>
<feature type="compositionally biased region" description="Polar residues" evidence="1">
    <location>
        <begin position="443"/>
        <end position="465"/>
    </location>
</feature>
<reference evidence="2 3" key="1">
    <citation type="submission" date="2019-01" db="EMBL/GenBank/DDBJ databases">
        <title>A draft genome assembly of the solar-powered sea slug Elysia chlorotica.</title>
        <authorList>
            <person name="Cai H."/>
            <person name="Li Q."/>
            <person name="Fang X."/>
            <person name="Li J."/>
            <person name="Curtis N.E."/>
            <person name="Altenburger A."/>
            <person name="Shibata T."/>
            <person name="Feng M."/>
            <person name="Maeda T."/>
            <person name="Schwartz J.A."/>
            <person name="Shigenobu S."/>
            <person name="Lundholm N."/>
            <person name="Nishiyama T."/>
            <person name="Yang H."/>
            <person name="Hasebe M."/>
            <person name="Li S."/>
            <person name="Pierce S.K."/>
            <person name="Wang J."/>
        </authorList>
    </citation>
    <scope>NUCLEOTIDE SEQUENCE [LARGE SCALE GENOMIC DNA]</scope>
    <source>
        <strain evidence="2">EC2010</strain>
        <tissue evidence="2">Whole organism of an adult</tissue>
    </source>
</reference>
<evidence type="ECO:0000256" key="1">
    <source>
        <dbReference type="SAM" id="MobiDB-lite"/>
    </source>
</evidence>
<feature type="compositionally biased region" description="Basic residues" evidence="1">
    <location>
        <begin position="885"/>
        <end position="894"/>
    </location>
</feature>
<evidence type="ECO:0000313" key="2">
    <source>
        <dbReference type="EMBL" id="RUS87156.1"/>
    </source>
</evidence>
<feature type="region of interest" description="Disordered" evidence="1">
    <location>
        <begin position="689"/>
        <end position="819"/>
    </location>
</feature>
<protein>
    <submittedName>
        <fullName evidence="2">Uncharacterized protein</fullName>
    </submittedName>
</protein>
<feature type="compositionally biased region" description="Polar residues" evidence="1">
    <location>
        <begin position="597"/>
        <end position="607"/>
    </location>
</feature>
<gene>
    <name evidence="2" type="ORF">EGW08_005088</name>
</gene>